<evidence type="ECO:0000256" key="9">
    <source>
        <dbReference type="PROSITE-ProRule" id="PRU10141"/>
    </source>
</evidence>
<keyword evidence="4 9" id="KW-0547">Nucleotide-binding</keyword>
<dbReference type="SUPFAM" id="SSF54184">
    <property type="entry name" value="Penicillin-binding protein 2x (pbp-2x), c-terminal domain"/>
    <property type="match status" value="2"/>
</dbReference>
<comment type="caution">
    <text evidence="14">The sequence shown here is derived from an EMBL/GenBank/DDBJ whole genome shotgun (WGS) entry which is preliminary data.</text>
</comment>
<feature type="binding site" evidence="9">
    <location>
        <position position="41"/>
    </location>
    <ligand>
        <name>ATP</name>
        <dbReference type="ChEBI" id="CHEBI:30616"/>
    </ligand>
</feature>
<evidence type="ECO:0000256" key="5">
    <source>
        <dbReference type="ARBA" id="ARBA00022777"/>
    </source>
</evidence>
<dbReference type="PANTHER" id="PTHR43289">
    <property type="entry name" value="MITOGEN-ACTIVATED PROTEIN KINASE KINASE KINASE 20-RELATED"/>
    <property type="match status" value="1"/>
</dbReference>
<evidence type="ECO:0000256" key="7">
    <source>
        <dbReference type="ARBA" id="ARBA00047899"/>
    </source>
</evidence>
<comment type="catalytic activity">
    <reaction evidence="8">
        <text>L-seryl-[protein] + ATP = O-phospho-L-seryl-[protein] + ADP + H(+)</text>
        <dbReference type="Rhea" id="RHEA:17989"/>
        <dbReference type="Rhea" id="RHEA-COMP:9863"/>
        <dbReference type="Rhea" id="RHEA-COMP:11604"/>
        <dbReference type="ChEBI" id="CHEBI:15378"/>
        <dbReference type="ChEBI" id="CHEBI:29999"/>
        <dbReference type="ChEBI" id="CHEBI:30616"/>
        <dbReference type="ChEBI" id="CHEBI:83421"/>
        <dbReference type="ChEBI" id="CHEBI:456216"/>
        <dbReference type="EC" id="2.7.11.1"/>
    </reaction>
</comment>
<dbReference type="PROSITE" id="PS51178">
    <property type="entry name" value="PASTA"/>
    <property type="match status" value="3"/>
</dbReference>
<feature type="transmembrane region" description="Helical" evidence="11">
    <location>
        <begin position="374"/>
        <end position="395"/>
    </location>
</feature>
<comment type="catalytic activity">
    <reaction evidence="7">
        <text>L-threonyl-[protein] + ATP = O-phospho-L-threonyl-[protein] + ADP + H(+)</text>
        <dbReference type="Rhea" id="RHEA:46608"/>
        <dbReference type="Rhea" id="RHEA-COMP:11060"/>
        <dbReference type="Rhea" id="RHEA-COMP:11605"/>
        <dbReference type="ChEBI" id="CHEBI:15378"/>
        <dbReference type="ChEBI" id="CHEBI:30013"/>
        <dbReference type="ChEBI" id="CHEBI:30616"/>
        <dbReference type="ChEBI" id="CHEBI:61977"/>
        <dbReference type="ChEBI" id="CHEBI:456216"/>
        <dbReference type="EC" id="2.7.11.1"/>
    </reaction>
</comment>
<keyword evidence="6 9" id="KW-0067">ATP-binding</keyword>
<dbReference type="NCBIfam" id="NF033483">
    <property type="entry name" value="PknB_PASTA_kin"/>
    <property type="match status" value="1"/>
</dbReference>
<dbReference type="SMART" id="SM00740">
    <property type="entry name" value="PASTA"/>
    <property type="match status" value="3"/>
</dbReference>
<gene>
    <name evidence="14" type="primary">pknB</name>
    <name evidence="14" type="ORF">IAC13_01880</name>
</gene>
<evidence type="ECO:0000313" key="15">
    <source>
        <dbReference type="Proteomes" id="UP000823618"/>
    </source>
</evidence>
<dbReference type="SUPFAM" id="SSF56112">
    <property type="entry name" value="Protein kinase-like (PK-like)"/>
    <property type="match status" value="1"/>
</dbReference>
<dbReference type="Pfam" id="PF00069">
    <property type="entry name" value="Pkinase"/>
    <property type="match status" value="1"/>
</dbReference>
<dbReference type="CDD" id="cd06577">
    <property type="entry name" value="PASTA_pknB"/>
    <property type="match status" value="3"/>
</dbReference>
<feature type="domain" description="Protein kinase" evidence="12">
    <location>
        <begin position="12"/>
        <end position="272"/>
    </location>
</feature>
<dbReference type="InterPro" id="IPR000719">
    <property type="entry name" value="Prot_kinase_dom"/>
</dbReference>
<evidence type="ECO:0000256" key="10">
    <source>
        <dbReference type="SAM" id="MobiDB-lite"/>
    </source>
</evidence>
<keyword evidence="5 14" id="KW-0418">Kinase</keyword>
<reference evidence="14" key="2">
    <citation type="journal article" date="2021" name="PeerJ">
        <title>Extensive microbial diversity within the chicken gut microbiome revealed by metagenomics and culture.</title>
        <authorList>
            <person name="Gilroy R."/>
            <person name="Ravi A."/>
            <person name="Getino M."/>
            <person name="Pursley I."/>
            <person name="Horton D.L."/>
            <person name="Alikhan N.F."/>
            <person name="Baker D."/>
            <person name="Gharbi K."/>
            <person name="Hall N."/>
            <person name="Watson M."/>
            <person name="Adriaenssens E.M."/>
            <person name="Foster-Nyarko E."/>
            <person name="Jarju S."/>
            <person name="Secka A."/>
            <person name="Antonio M."/>
            <person name="Oren A."/>
            <person name="Chaudhuri R.R."/>
            <person name="La Ragione R."/>
            <person name="Hildebrand F."/>
            <person name="Pallen M.J."/>
        </authorList>
    </citation>
    <scope>NUCLEOTIDE SEQUENCE</scope>
    <source>
        <strain evidence="14">E3-2379</strain>
    </source>
</reference>
<dbReference type="EC" id="2.7.11.1" evidence="1"/>
<dbReference type="AlphaFoldDB" id="A0A9D9N706"/>
<dbReference type="PROSITE" id="PS50011">
    <property type="entry name" value="PROTEIN_KINASE_DOM"/>
    <property type="match status" value="1"/>
</dbReference>
<dbReference type="InterPro" id="IPR011009">
    <property type="entry name" value="Kinase-like_dom_sf"/>
</dbReference>
<sequence>MLRPGDIIGSRYEILELLGSGGMAYVYKAKCHKLNRFVAIKILKPEYRTDAVFLQKFQVEAQAAAALSHPNIVNIYDVGEEEDLFYIVMEFVDGITLKEYIQQKGRILPKETVEIALYIAAGIQAAHGQNIIHRDIKPQNILVGRNGDVKVTDFGIAKAVSTNTMTATNIAVGSVHYISPEQAKGSYCDGRSDIYSLGVTMYEMVTGRVPFDGESNVAIALAHVQKEAIPVSEYYNDIPKSLEKMIIKAMQKRPERRYQTVQQLILDLKRVFSNPDGEYISIMPTISDSPTIMMSDEERERIKEGAKEQVTEHTVVFQQVKEKNESSFQNYQPKQEAKSDKDMKEDLREEEALEEEELYDPDEKDGMDPKLEKLVFILGIVAAILVAIFVIFMIGKGLDLFGTRPQKGGNDSSQTTFFVTEDAQTSEATTETTQDTEATTEEQGVTMVNVVGKTLDEAKREIEALGLSFGEPNYVTSDTYEEGYVVEQDVRVGEQVLKGTKIHLTVSQGAKQITVPNFIGETKESAQELASQSELKISFRSAYSDEVSEGEIFEQSVSYGTKVKAGTTISVTVSLGKEEVKVKVQDFTGMSKTDAQDLAKQFGLVLRPVEQYSDYTEGLVYDQDIEQGTEVEEGTVITVYISKGKEPIVEYSGSVTITEGSNPFMEGEKGYVTVVAEQDGDEKIIFQGTLSYKDFPKTITFKSSSSEDAYIHMIVDGEQTEDSWVVSME</sequence>
<evidence type="ECO:0000256" key="11">
    <source>
        <dbReference type="SAM" id="Phobius"/>
    </source>
</evidence>
<dbReference type="EMBL" id="JADIML010000058">
    <property type="protein sequence ID" value="MBO8462662.1"/>
    <property type="molecule type" value="Genomic_DNA"/>
</dbReference>
<dbReference type="PANTHER" id="PTHR43289:SF34">
    <property type="entry name" value="SERINE_THREONINE-PROTEIN KINASE YBDM-RELATED"/>
    <property type="match status" value="1"/>
</dbReference>
<reference evidence="14" key="1">
    <citation type="submission" date="2020-10" db="EMBL/GenBank/DDBJ databases">
        <authorList>
            <person name="Gilroy R."/>
        </authorList>
    </citation>
    <scope>NUCLEOTIDE SEQUENCE</scope>
    <source>
        <strain evidence="14">E3-2379</strain>
    </source>
</reference>
<evidence type="ECO:0000256" key="1">
    <source>
        <dbReference type="ARBA" id="ARBA00012513"/>
    </source>
</evidence>
<dbReference type="FunFam" id="1.10.510.10:FF:000021">
    <property type="entry name" value="Serine/threonine protein kinase"/>
    <property type="match status" value="1"/>
</dbReference>
<protein>
    <recommendedName>
        <fullName evidence="1">non-specific serine/threonine protein kinase</fullName>
        <ecNumber evidence="1">2.7.11.1</ecNumber>
    </recommendedName>
</protein>
<organism evidence="14 15">
    <name type="scientific">Candidatus Scybalomonas excrementavium</name>
    <dbReference type="NCBI Taxonomy" id="2840943"/>
    <lineage>
        <taxon>Bacteria</taxon>
        <taxon>Bacillati</taxon>
        <taxon>Bacillota</taxon>
        <taxon>Clostridia</taxon>
        <taxon>Lachnospirales</taxon>
        <taxon>Lachnospiraceae</taxon>
        <taxon>Lachnospiraceae incertae sedis</taxon>
        <taxon>Candidatus Scybalomonas</taxon>
    </lineage>
</organism>
<evidence type="ECO:0000313" key="14">
    <source>
        <dbReference type="EMBL" id="MBO8462662.1"/>
    </source>
</evidence>
<feature type="domain" description="PASTA" evidence="13">
    <location>
        <begin position="441"/>
        <end position="508"/>
    </location>
</feature>
<evidence type="ECO:0000256" key="6">
    <source>
        <dbReference type="ARBA" id="ARBA00022840"/>
    </source>
</evidence>
<feature type="domain" description="PASTA" evidence="13">
    <location>
        <begin position="509"/>
        <end position="575"/>
    </location>
</feature>
<dbReference type="InterPro" id="IPR008271">
    <property type="entry name" value="Ser/Thr_kinase_AS"/>
</dbReference>
<dbReference type="Proteomes" id="UP000823618">
    <property type="component" value="Unassembled WGS sequence"/>
</dbReference>
<evidence type="ECO:0000256" key="8">
    <source>
        <dbReference type="ARBA" id="ARBA00048679"/>
    </source>
</evidence>
<dbReference type="GO" id="GO:0005524">
    <property type="term" value="F:ATP binding"/>
    <property type="evidence" value="ECO:0007669"/>
    <property type="project" value="UniProtKB-UniRule"/>
</dbReference>
<dbReference type="Gene3D" id="3.30.200.20">
    <property type="entry name" value="Phosphorylase Kinase, domain 1"/>
    <property type="match status" value="1"/>
</dbReference>
<name>A0A9D9N706_9FIRM</name>
<keyword evidence="11" id="KW-1133">Transmembrane helix</keyword>
<evidence type="ECO:0000256" key="3">
    <source>
        <dbReference type="ARBA" id="ARBA00022679"/>
    </source>
</evidence>
<feature type="compositionally biased region" description="Acidic residues" evidence="10">
    <location>
        <begin position="348"/>
        <end position="363"/>
    </location>
</feature>
<evidence type="ECO:0000256" key="2">
    <source>
        <dbReference type="ARBA" id="ARBA00022527"/>
    </source>
</evidence>
<dbReference type="Gene3D" id="3.30.10.20">
    <property type="match status" value="3"/>
</dbReference>
<feature type="compositionally biased region" description="Basic and acidic residues" evidence="10">
    <location>
        <begin position="335"/>
        <end position="347"/>
    </location>
</feature>
<keyword evidence="3" id="KW-0808">Transferase</keyword>
<accession>A0A9D9N706</accession>
<evidence type="ECO:0000256" key="4">
    <source>
        <dbReference type="ARBA" id="ARBA00022741"/>
    </source>
</evidence>
<dbReference type="GO" id="GO:0004674">
    <property type="term" value="F:protein serine/threonine kinase activity"/>
    <property type="evidence" value="ECO:0007669"/>
    <property type="project" value="UniProtKB-KW"/>
</dbReference>
<proteinExistence type="predicted"/>
<feature type="region of interest" description="Disordered" evidence="10">
    <location>
        <begin position="322"/>
        <end position="365"/>
    </location>
</feature>
<dbReference type="PROSITE" id="PS00107">
    <property type="entry name" value="PROTEIN_KINASE_ATP"/>
    <property type="match status" value="1"/>
</dbReference>
<evidence type="ECO:0000259" key="13">
    <source>
        <dbReference type="PROSITE" id="PS51178"/>
    </source>
</evidence>
<keyword evidence="2" id="KW-0723">Serine/threonine-protein kinase</keyword>
<dbReference type="InterPro" id="IPR005543">
    <property type="entry name" value="PASTA_dom"/>
</dbReference>
<dbReference type="SMART" id="SM00220">
    <property type="entry name" value="S_TKc"/>
    <property type="match status" value="1"/>
</dbReference>
<dbReference type="FunFam" id="3.30.200.20:FF:000035">
    <property type="entry name" value="Serine/threonine protein kinase Stk1"/>
    <property type="match status" value="1"/>
</dbReference>
<feature type="domain" description="PASTA" evidence="13">
    <location>
        <begin position="578"/>
        <end position="643"/>
    </location>
</feature>
<keyword evidence="11" id="KW-0472">Membrane</keyword>
<dbReference type="CDD" id="cd14014">
    <property type="entry name" value="STKc_PknB_like"/>
    <property type="match status" value="1"/>
</dbReference>
<dbReference type="Gene3D" id="1.10.510.10">
    <property type="entry name" value="Transferase(Phosphotransferase) domain 1"/>
    <property type="match status" value="1"/>
</dbReference>
<dbReference type="InterPro" id="IPR017441">
    <property type="entry name" value="Protein_kinase_ATP_BS"/>
</dbReference>
<dbReference type="Pfam" id="PF03793">
    <property type="entry name" value="PASTA"/>
    <property type="match status" value="3"/>
</dbReference>
<keyword evidence="11" id="KW-0812">Transmembrane</keyword>
<evidence type="ECO:0000259" key="12">
    <source>
        <dbReference type="PROSITE" id="PS50011"/>
    </source>
</evidence>
<feature type="region of interest" description="Disordered" evidence="10">
    <location>
        <begin position="420"/>
        <end position="440"/>
    </location>
</feature>
<dbReference type="PROSITE" id="PS00108">
    <property type="entry name" value="PROTEIN_KINASE_ST"/>
    <property type="match status" value="1"/>
</dbReference>